<evidence type="ECO:0000313" key="1">
    <source>
        <dbReference type="EMBL" id="TWV43437.1"/>
    </source>
</evidence>
<evidence type="ECO:0000313" key="2">
    <source>
        <dbReference type="Proteomes" id="UP000320481"/>
    </source>
</evidence>
<comment type="caution">
    <text evidence="1">The sequence shown here is derived from an EMBL/GenBank/DDBJ whole genome shotgun (WGS) entry which is preliminary data.</text>
</comment>
<dbReference type="AlphaFoldDB" id="A0A5C6JRE5"/>
<gene>
    <name evidence="1" type="ORF">FRZ03_18945</name>
</gene>
<proteinExistence type="predicted"/>
<dbReference type="Proteomes" id="UP000320481">
    <property type="component" value="Unassembled WGS sequence"/>
</dbReference>
<reference evidence="1" key="1">
    <citation type="journal article" date="2019" name="Microbiol. Resour. Announc.">
        <title>Draft Genomic Sequences of Streptomyces misionensis and Streptomyces albidoflavus, bacteria applied for phytopathogen biocontrol.</title>
        <authorList>
            <person name="Pylro V."/>
            <person name="Dias A."/>
            <person name="Andreote F."/>
            <person name="Varani A."/>
            <person name="Andreote C."/>
            <person name="Bernardo E."/>
            <person name="Martins T."/>
        </authorList>
    </citation>
    <scope>NUCLEOTIDE SEQUENCE [LARGE SCALE GENOMIC DNA]</scope>
    <source>
        <strain evidence="1">66</strain>
    </source>
</reference>
<protein>
    <submittedName>
        <fullName evidence="1">Uncharacterized protein</fullName>
    </submittedName>
</protein>
<sequence>MLKADRVWCGGPPAIASLVRTEPRRARAPLLDHADCTRHSFHWHGEFTTEPGQMCSGLPSFRSQVVKRAVRSFPEVRSHRAMN</sequence>
<dbReference type="EMBL" id="VOGW01000105">
    <property type="protein sequence ID" value="TWV43437.1"/>
    <property type="molecule type" value="Genomic_DNA"/>
</dbReference>
<organism evidence="1 2">
    <name type="scientific">Streptomyces misionensis</name>
    <dbReference type="NCBI Taxonomy" id="67331"/>
    <lineage>
        <taxon>Bacteria</taxon>
        <taxon>Bacillati</taxon>
        <taxon>Actinomycetota</taxon>
        <taxon>Actinomycetes</taxon>
        <taxon>Kitasatosporales</taxon>
        <taxon>Streptomycetaceae</taxon>
        <taxon>Streptomyces</taxon>
    </lineage>
</organism>
<name>A0A5C6JRE5_9ACTN</name>
<accession>A0A5C6JRE5</accession>
<keyword evidence="2" id="KW-1185">Reference proteome</keyword>